<comment type="caution">
    <text evidence="2">The sequence shown here is derived from an EMBL/GenBank/DDBJ whole genome shotgun (WGS) entry which is preliminary data.</text>
</comment>
<reference evidence="2" key="1">
    <citation type="submission" date="2021-03" db="EMBL/GenBank/DDBJ databases">
        <title>Antimicrobial resistance genes in bacteria isolated from Japanese honey, and their potential for conferring macrolide and lincosamide resistance in the American foulbrood pathogen Paenibacillus larvae.</title>
        <authorList>
            <person name="Okamoto M."/>
            <person name="Kumagai M."/>
            <person name="Kanamori H."/>
            <person name="Takamatsu D."/>
        </authorList>
    </citation>
    <scope>NUCLEOTIDE SEQUENCE</scope>
    <source>
        <strain evidence="2">J40TS1</strain>
    </source>
</reference>
<dbReference type="EMBL" id="BOSE01000005">
    <property type="protein sequence ID" value="GIP17346.1"/>
    <property type="molecule type" value="Genomic_DNA"/>
</dbReference>
<feature type="transmembrane region" description="Helical" evidence="1">
    <location>
        <begin position="168"/>
        <end position="186"/>
    </location>
</feature>
<keyword evidence="1" id="KW-0812">Transmembrane</keyword>
<keyword evidence="3" id="KW-1185">Reference proteome</keyword>
<dbReference type="InterPro" id="IPR025695">
    <property type="entry name" value="DoxX-like"/>
</dbReference>
<evidence type="ECO:0000313" key="2">
    <source>
        <dbReference type="EMBL" id="GIP17346.1"/>
    </source>
</evidence>
<gene>
    <name evidence="2" type="ORF">J40TS1_29880</name>
</gene>
<dbReference type="SUPFAM" id="SSF55961">
    <property type="entry name" value="Bet v1-like"/>
    <property type="match status" value="1"/>
</dbReference>
<organism evidence="2 3">
    <name type="scientific">Paenibacillus montaniterrae</name>
    <dbReference type="NCBI Taxonomy" id="429341"/>
    <lineage>
        <taxon>Bacteria</taxon>
        <taxon>Bacillati</taxon>
        <taxon>Bacillota</taxon>
        <taxon>Bacilli</taxon>
        <taxon>Bacillales</taxon>
        <taxon>Paenibacillaceae</taxon>
        <taxon>Paenibacillus</taxon>
    </lineage>
</organism>
<protein>
    <submittedName>
        <fullName evidence="2">Membrane protein</fullName>
    </submittedName>
</protein>
<evidence type="ECO:0000256" key="1">
    <source>
        <dbReference type="SAM" id="Phobius"/>
    </source>
</evidence>
<feature type="transmembrane region" description="Helical" evidence="1">
    <location>
        <begin position="240"/>
        <end position="257"/>
    </location>
</feature>
<dbReference type="Pfam" id="PF13781">
    <property type="entry name" value="DoxX_3"/>
    <property type="match status" value="1"/>
</dbReference>
<name>A0A920CXX1_9BACL</name>
<accession>A0A920CXX1</accession>
<keyword evidence="1" id="KW-0472">Membrane</keyword>
<keyword evidence="1" id="KW-1133">Transmembrane helix</keyword>
<evidence type="ECO:0000313" key="3">
    <source>
        <dbReference type="Proteomes" id="UP000683139"/>
    </source>
</evidence>
<dbReference type="AlphaFoldDB" id="A0A920CXX1"/>
<proteinExistence type="predicted"/>
<dbReference type="Proteomes" id="UP000683139">
    <property type="component" value="Unassembled WGS sequence"/>
</dbReference>
<sequence length="304" mass="34788">MRNKIYVETKIKAPLETVWDYTQTPDIHQQWDLRFSEITYLPKQSEEERQRFLYKTNIGFGISIAGEGESYGTKERDGVRTSSLVFGTEQRLSLIKEGSGFWRYIPAEDGVIFLTLYDYRIRFGALGRYFDKLVFRPLMGWATAWSFDALRLWLENGIHPRSSLYRSLRQLVIAVALCFLWVYQGLVPKLLFPDSGEIALIAQFSLFAGYERLVLQLLGIAEIIFGLLFILLLRSKLLHTCNIGLLIGLLLSGLAFPDVYVAPFNPVTLNVAMMMLSLVCLLEREPAASASHCLRTSPQREDKR</sequence>
<dbReference type="RefSeq" id="WP_213516561.1">
    <property type="nucleotide sequence ID" value="NZ_BOSE01000005.1"/>
</dbReference>
<feature type="transmembrane region" description="Helical" evidence="1">
    <location>
        <begin position="213"/>
        <end position="233"/>
    </location>
</feature>